<dbReference type="Proteomes" id="UP000288102">
    <property type="component" value="Unassembled WGS sequence"/>
</dbReference>
<evidence type="ECO:0000313" key="1">
    <source>
        <dbReference type="EMBL" id="RUT70841.1"/>
    </source>
</evidence>
<proteinExistence type="predicted"/>
<organism evidence="1 2">
    <name type="scientific">Flavobacterium cupreum</name>
    <dbReference type="NCBI Taxonomy" id="2133766"/>
    <lineage>
        <taxon>Bacteria</taxon>
        <taxon>Pseudomonadati</taxon>
        <taxon>Bacteroidota</taxon>
        <taxon>Flavobacteriia</taxon>
        <taxon>Flavobacteriales</taxon>
        <taxon>Flavobacteriaceae</taxon>
        <taxon>Flavobacterium</taxon>
    </lineage>
</organism>
<name>A0A434A8W3_9FLAO</name>
<accession>A0A434A8W3</accession>
<feature type="non-terminal residue" evidence="1">
    <location>
        <position position="1"/>
    </location>
</feature>
<dbReference type="RefSeq" id="WP_161568424.1">
    <property type="nucleotide sequence ID" value="NZ_QWDM01000005.1"/>
</dbReference>
<evidence type="ECO:0000313" key="2">
    <source>
        <dbReference type="Proteomes" id="UP000288102"/>
    </source>
</evidence>
<dbReference type="AlphaFoldDB" id="A0A434A8W3"/>
<protein>
    <submittedName>
        <fullName evidence="1">Uncharacterized protein</fullName>
    </submittedName>
</protein>
<dbReference type="EMBL" id="QWDM01000005">
    <property type="protein sequence ID" value="RUT70841.1"/>
    <property type="molecule type" value="Genomic_DNA"/>
</dbReference>
<reference evidence="2" key="1">
    <citation type="journal article" date="2019" name="Syst. Appl. Microbiol.">
        <title>Flavobacterium circumlabens sp. nov. and Flavobacterium cupreum sp. nov., two psychrotrophic species isolated from Antarctic environmental samples.</title>
        <authorList>
            <person name="Kralova S."/>
            <person name="Busse H.-J."/>
            <person name="Svec P."/>
            <person name="Maslanova I."/>
            <person name="Stankova E."/>
            <person name="Bartak M."/>
            <person name="Sedlacek I."/>
        </authorList>
    </citation>
    <scope>NUCLEOTIDE SEQUENCE [LARGE SCALE GENOMIC DNA]</scope>
    <source>
        <strain evidence="2">CCM 8825</strain>
    </source>
</reference>
<gene>
    <name evidence="1" type="ORF">D0817_10295</name>
</gene>
<comment type="caution">
    <text evidence="1">The sequence shown here is derived from an EMBL/GenBank/DDBJ whole genome shotgun (WGS) entry which is preliminary data.</text>
</comment>
<keyword evidence="2" id="KW-1185">Reference proteome</keyword>
<sequence>EIYANDLNEFLIELADKFFYGSAGSSSSIPSPLDVNVINFEPYLHKYKNPYMCDASYYTSDYNPYIVRCTMQFDSAISATSYKVSANDSFSNITKSSFSNLSNPETRTFDFVTYFRFMDMYVMFKPRPENLAIVGSGKTITIEIYLNVRTNEFFILNQHTNLPALQPPNYLKPILKQGVAKDIKDGLGIYLPEYYLTIMFETPAQAQ</sequence>